<dbReference type="EMBL" id="KN818225">
    <property type="protein sequence ID" value="KIL69723.1"/>
    <property type="molecule type" value="Genomic_DNA"/>
</dbReference>
<evidence type="ECO:0000313" key="1">
    <source>
        <dbReference type="EMBL" id="KIL69723.1"/>
    </source>
</evidence>
<dbReference type="InParanoid" id="A0A0C2XKW2"/>
<dbReference type="Proteomes" id="UP000054549">
    <property type="component" value="Unassembled WGS sequence"/>
</dbReference>
<organism evidence="1 2">
    <name type="scientific">Amanita muscaria (strain Koide BX008)</name>
    <dbReference type="NCBI Taxonomy" id="946122"/>
    <lineage>
        <taxon>Eukaryota</taxon>
        <taxon>Fungi</taxon>
        <taxon>Dikarya</taxon>
        <taxon>Basidiomycota</taxon>
        <taxon>Agaricomycotina</taxon>
        <taxon>Agaricomycetes</taxon>
        <taxon>Agaricomycetidae</taxon>
        <taxon>Agaricales</taxon>
        <taxon>Pluteineae</taxon>
        <taxon>Amanitaceae</taxon>
        <taxon>Amanita</taxon>
    </lineage>
</organism>
<dbReference type="HOGENOM" id="CLU_1824820_0_0_1"/>
<keyword evidence="2" id="KW-1185">Reference proteome</keyword>
<sequence>MLHSAVRCCVPFYSLLTCRKLFEERQYKLTCNSPLPFVHSTLGACVDFFKFKSITRSAAIATDGLIKNCDVTTGFASSVLPTRKIVGQTVLRLVGNTASFQNNITAQHMLNVRFVIRARRVDKLLYLAYQRGTYLDDDAVD</sequence>
<gene>
    <name evidence="1" type="ORF">M378DRAFT_156954</name>
</gene>
<evidence type="ECO:0000313" key="2">
    <source>
        <dbReference type="Proteomes" id="UP000054549"/>
    </source>
</evidence>
<dbReference type="AlphaFoldDB" id="A0A0C2XKW2"/>
<protein>
    <submittedName>
        <fullName evidence="1">Uncharacterized protein</fullName>
    </submittedName>
</protein>
<proteinExistence type="predicted"/>
<reference evidence="1 2" key="1">
    <citation type="submission" date="2014-04" db="EMBL/GenBank/DDBJ databases">
        <title>Evolutionary Origins and Diversification of the Mycorrhizal Mutualists.</title>
        <authorList>
            <consortium name="DOE Joint Genome Institute"/>
            <consortium name="Mycorrhizal Genomics Consortium"/>
            <person name="Kohler A."/>
            <person name="Kuo A."/>
            <person name="Nagy L.G."/>
            <person name="Floudas D."/>
            <person name="Copeland A."/>
            <person name="Barry K.W."/>
            <person name="Cichocki N."/>
            <person name="Veneault-Fourrey C."/>
            <person name="LaButti K."/>
            <person name="Lindquist E.A."/>
            <person name="Lipzen A."/>
            <person name="Lundell T."/>
            <person name="Morin E."/>
            <person name="Murat C."/>
            <person name="Riley R."/>
            <person name="Ohm R."/>
            <person name="Sun H."/>
            <person name="Tunlid A."/>
            <person name="Henrissat B."/>
            <person name="Grigoriev I.V."/>
            <person name="Hibbett D.S."/>
            <person name="Martin F."/>
        </authorList>
    </citation>
    <scope>NUCLEOTIDE SEQUENCE [LARGE SCALE GENOMIC DNA]</scope>
    <source>
        <strain evidence="1 2">Koide BX008</strain>
    </source>
</reference>
<accession>A0A0C2XKW2</accession>
<name>A0A0C2XKW2_AMAMK</name>